<proteinExistence type="predicted"/>
<dbReference type="RefSeq" id="WP_220194784.1">
    <property type="nucleotide sequence ID" value="NZ_BNJF01000001.1"/>
</dbReference>
<dbReference type="SUPFAM" id="SSF53850">
    <property type="entry name" value="Periplasmic binding protein-like II"/>
    <property type="match status" value="1"/>
</dbReference>
<keyword evidence="2" id="KW-1185">Reference proteome</keyword>
<reference evidence="1" key="1">
    <citation type="submission" date="2020-10" db="EMBL/GenBank/DDBJ databases">
        <title>Taxonomic study of unclassified bacteria belonging to the class Ktedonobacteria.</title>
        <authorList>
            <person name="Yabe S."/>
            <person name="Wang C.M."/>
            <person name="Zheng Y."/>
            <person name="Sakai Y."/>
            <person name="Cavaletti L."/>
            <person name="Monciardini P."/>
            <person name="Donadio S."/>
        </authorList>
    </citation>
    <scope>NUCLEOTIDE SEQUENCE</scope>
    <source>
        <strain evidence="1">SOSP1-1</strain>
    </source>
</reference>
<sequence length="77" mass="8600">MRSADIETDDNKRTQLYQQIEQQLVEEVAWLPEGQLMSMVVLNPCVHGFPFNAISIVAPNDWAGISISPKQACSNPQ</sequence>
<gene>
    <name evidence="1" type="ORF">KSX_36170</name>
</gene>
<dbReference type="Gene3D" id="3.10.105.10">
    <property type="entry name" value="Dipeptide-binding Protein, Domain 3"/>
    <property type="match status" value="1"/>
</dbReference>
<protein>
    <submittedName>
        <fullName evidence="1">Uncharacterized protein</fullName>
    </submittedName>
</protein>
<evidence type="ECO:0000313" key="1">
    <source>
        <dbReference type="EMBL" id="GHO45454.1"/>
    </source>
</evidence>
<accession>A0A8J3I4V6</accession>
<dbReference type="AlphaFoldDB" id="A0A8J3I4V6"/>
<organism evidence="1 2">
    <name type="scientific">Ktedonospora formicarum</name>
    <dbReference type="NCBI Taxonomy" id="2778364"/>
    <lineage>
        <taxon>Bacteria</taxon>
        <taxon>Bacillati</taxon>
        <taxon>Chloroflexota</taxon>
        <taxon>Ktedonobacteria</taxon>
        <taxon>Ktedonobacterales</taxon>
        <taxon>Ktedonobacteraceae</taxon>
        <taxon>Ktedonospora</taxon>
    </lineage>
</organism>
<dbReference type="EMBL" id="BNJF01000001">
    <property type="protein sequence ID" value="GHO45454.1"/>
    <property type="molecule type" value="Genomic_DNA"/>
</dbReference>
<name>A0A8J3I4V6_9CHLR</name>
<dbReference type="Gene3D" id="3.40.190.10">
    <property type="entry name" value="Periplasmic binding protein-like II"/>
    <property type="match status" value="1"/>
</dbReference>
<dbReference type="Proteomes" id="UP000612362">
    <property type="component" value="Unassembled WGS sequence"/>
</dbReference>
<evidence type="ECO:0000313" key="2">
    <source>
        <dbReference type="Proteomes" id="UP000612362"/>
    </source>
</evidence>
<comment type="caution">
    <text evidence="1">The sequence shown here is derived from an EMBL/GenBank/DDBJ whole genome shotgun (WGS) entry which is preliminary data.</text>
</comment>